<dbReference type="EMBL" id="BGZK01006355">
    <property type="protein sequence ID" value="GBP17657.1"/>
    <property type="molecule type" value="Genomic_DNA"/>
</dbReference>
<evidence type="ECO:0000256" key="1">
    <source>
        <dbReference type="SAM" id="MobiDB-lite"/>
    </source>
</evidence>
<accession>A0A4C1TUH3</accession>
<reference evidence="2 3" key="1">
    <citation type="journal article" date="2019" name="Commun. Biol.">
        <title>The bagworm genome reveals a unique fibroin gene that provides high tensile strength.</title>
        <authorList>
            <person name="Kono N."/>
            <person name="Nakamura H."/>
            <person name="Ohtoshi R."/>
            <person name="Tomita M."/>
            <person name="Numata K."/>
            <person name="Arakawa K."/>
        </authorList>
    </citation>
    <scope>NUCLEOTIDE SEQUENCE [LARGE SCALE GENOMIC DNA]</scope>
</reference>
<gene>
    <name evidence="2" type="ORF">EVAR_73297_1</name>
</gene>
<organism evidence="2 3">
    <name type="scientific">Eumeta variegata</name>
    <name type="common">Bagworm moth</name>
    <name type="synonym">Eumeta japonica</name>
    <dbReference type="NCBI Taxonomy" id="151549"/>
    <lineage>
        <taxon>Eukaryota</taxon>
        <taxon>Metazoa</taxon>
        <taxon>Ecdysozoa</taxon>
        <taxon>Arthropoda</taxon>
        <taxon>Hexapoda</taxon>
        <taxon>Insecta</taxon>
        <taxon>Pterygota</taxon>
        <taxon>Neoptera</taxon>
        <taxon>Endopterygota</taxon>
        <taxon>Lepidoptera</taxon>
        <taxon>Glossata</taxon>
        <taxon>Ditrysia</taxon>
        <taxon>Tineoidea</taxon>
        <taxon>Psychidae</taxon>
        <taxon>Oiketicinae</taxon>
        <taxon>Eumeta</taxon>
    </lineage>
</organism>
<evidence type="ECO:0000313" key="2">
    <source>
        <dbReference type="EMBL" id="GBP17657.1"/>
    </source>
</evidence>
<comment type="caution">
    <text evidence="2">The sequence shown here is derived from an EMBL/GenBank/DDBJ whole genome shotgun (WGS) entry which is preliminary data.</text>
</comment>
<protein>
    <submittedName>
        <fullName evidence="2">Transposable element P transposase</fullName>
    </submittedName>
</protein>
<feature type="compositionally biased region" description="Basic and acidic residues" evidence="1">
    <location>
        <begin position="234"/>
        <end position="249"/>
    </location>
</feature>
<feature type="region of interest" description="Disordered" evidence="1">
    <location>
        <begin position="222"/>
        <end position="249"/>
    </location>
</feature>
<name>A0A4C1TUH3_EUMVA</name>
<feature type="non-terminal residue" evidence="2">
    <location>
        <position position="1"/>
    </location>
</feature>
<evidence type="ECO:0000313" key="3">
    <source>
        <dbReference type="Proteomes" id="UP000299102"/>
    </source>
</evidence>
<sequence>DHSEWLGSSLDVRTLGTLEEDNPQDLGAFGVDDVNDLIEFCPELDEDVEDLIEYCPESFEETEFGDFDEAYLNDAGTLADDALEYLVGYTIHRLKLQEYESHSNSSSWVDQVATCSLKKPKESFLIEFRKLEGVFGALNGDHISLRQNIRQKLLERSKAVNLDENIKNFFFKCRLYFRVRYLNQHLKDDQTTKTMMTKKSLGRQRKIEIFIFSFSTREDIDDRQQHGLRPQVNTREDIDDRQQHGSDSQ</sequence>
<dbReference type="AlphaFoldDB" id="A0A4C1TUH3"/>
<keyword evidence="3" id="KW-1185">Reference proteome</keyword>
<dbReference type="OrthoDB" id="6627680at2759"/>
<proteinExistence type="predicted"/>
<dbReference type="Proteomes" id="UP000299102">
    <property type="component" value="Unassembled WGS sequence"/>
</dbReference>